<name>A0A150TY50_SORCE</name>
<protein>
    <recommendedName>
        <fullName evidence="1">Beta-lactamase-related domain-containing protein</fullName>
    </recommendedName>
</protein>
<reference evidence="2 3" key="1">
    <citation type="submission" date="2014-02" db="EMBL/GenBank/DDBJ databases">
        <title>The small core and large imbalanced accessory genome model reveals a collaborative survival strategy of Sorangium cellulosum strains in nature.</title>
        <authorList>
            <person name="Han K."/>
            <person name="Peng R."/>
            <person name="Blom J."/>
            <person name="Li Y.-Z."/>
        </authorList>
    </citation>
    <scope>NUCLEOTIDE SEQUENCE [LARGE SCALE GENOMIC DNA]</scope>
    <source>
        <strain evidence="2 3">So0007-03</strain>
    </source>
</reference>
<dbReference type="Pfam" id="PF00144">
    <property type="entry name" value="Beta-lactamase"/>
    <property type="match status" value="1"/>
</dbReference>
<dbReference type="SUPFAM" id="SSF56601">
    <property type="entry name" value="beta-lactamase/transpeptidase-like"/>
    <property type="match status" value="1"/>
</dbReference>
<gene>
    <name evidence="2" type="ORF">BE21_16650</name>
</gene>
<dbReference type="EMBL" id="JEME01000601">
    <property type="protein sequence ID" value="KYG09641.1"/>
    <property type="molecule type" value="Genomic_DNA"/>
</dbReference>
<dbReference type="PANTHER" id="PTHR43319">
    <property type="entry name" value="BETA-LACTAMASE-RELATED"/>
    <property type="match status" value="1"/>
</dbReference>
<comment type="caution">
    <text evidence="2">The sequence shown here is derived from an EMBL/GenBank/DDBJ whole genome shotgun (WGS) entry which is preliminary data.</text>
</comment>
<evidence type="ECO:0000259" key="1">
    <source>
        <dbReference type="Pfam" id="PF00144"/>
    </source>
</evidence>
<dbReference type="PANTHER" id="PTHR43319:SF3">
    <property type="entry name" value="BETA-LACTAMASE-RELATED DOMAIN-CONTAINING PROTEIN"/>
    <property type="match status" value="1"/>
</dbReference>
<accession>A0A150TY50</accession>
<dbReference type="AlphaFoldDB" id="A0A150TY50"/>
<dbReference type="InterPro" id="IPR052907">
    <property type="entry name" value="Beta-lactamase/esterase"/>
</dbReference>
<dbReference type="InterPro" id="IPR001466">
    <property type="entry name" value="Beta-lactam-related"/>
</dbReference>
<feature type="domain" description="Beta-lactamase-related" evidence="1">
    <location>
        <begin position="20"/>
        <end position="368"/>
    </location>
</feature>
<evidence type="ECO:0000313" key="2">
    <source>
        <dbReference type="EMBL" id="KYG09641.1"/>
    </source>
</evidence>
<organism evidence="2 3">
    <name type="scientific">Sorangium cellulosum</name>
    <name type="common">Polyangium cellulosum</name>
    <dbReference type="NCBI Taxonomy" id="56"/>
    <lineage>
        <taxon>Bacteria</taxon>
        <taxon>Pseudomonadati</taxon>
        <taxon>Myxococcota</taxon>
        <taxon>Polyangia</taxon>
        <taxon>Polyangiales</taxon>
        <taxon>Polyangiaceae</taxon>
        <taxon>Sorangium</taxon>
    </lineage>
</organism>
<proteinExistence type="predicted"/>
<sequence length="388" mass="40047">MRLAIEGSCDPAFAPVRAAFASNFERFPELGAAVSVAVRGRVVVDLWAGFRDAARTAPWGGDTIVNVFSATKGAVALCAHALAGRRALDVDAPVAASWPEFAAAGKERVLVGQLLDHSAGLPALRAEPEEGALYDWEAMTAALAAEAPFWEPGARHGYHAVTFGFLVGEVIRRASGRRVGAFLREAVAGPLGLDFHIGTGAEHDGRIAEVQPTIAGPSGLGGAFAASFRDPASLTSMAFTRPRDLASPGLVNTARARRAEIPALNGHANARALARMYGALANGGALADAARVLSPEGVEAALAERSRGPDAVLLAESRFSLGFMLPSALRPFGRGPRTFGHPGAGGALGFADPDAGLGFGYTPNQPVASGEGGDPRWPALIDAVYACL</sequence>
<evidence type="ECO:0000313" key="3">
    <source>
        <dbReference type="Proteomes" id="UP000075502"/>
    </source>
</evidence>
<dbReference type="InterPro" id="IPR012338">
    <property type="entry name" value="Beta-lactam/transpept-like"/>
</dbReference>
<dbReference type="Proteomes" id="UP000075502">
    <property type="component" value="Unassembled WGS sequence"/>
</dbReference>
<dbReference type="Gene3D" id="3.40.710.10">
    <property type="entry name" value="DD-peptidase/beta-lactamase superfamily"/>
    <property type="match status" value="1"/>
</dbReference>